<dbReference type="SUPFAM" id="SSF48371">
    <property type="entry name" value="ARM repeat"/>
    <property type="match status" value="1"/>
</dbReference>
<dbReference type="EMBL" id="BQNB010015148">
    <property type="protein sequence ID" value="GJT36552.1"/>
    <property type="molecule type" value="Genomic_DNA"/>
</dbReference>
<comment type="caution">
    <text evidence="8">The sequence shown here is derived from an EMBL/GenBank/DDBJ whole genome shotgun (WGS) entry which is preliminary data.</text>
</comment>
<dbReference type="PANTHER" id="PTHR22780">
    <property type="entry name" value="ADAPTIN, ALPHA/GAMMA/EPSILON"/>
    <property type="match status" value="1"/>
</dbReference>
<evidence type="ECO:0000256" key="2">
    <source>
        <dbReference type="ARBA" id="ARBA00022448"/>
    </source>
</evidence>
<keyword evidence="9" id="KW-1185">Reference proteome</keyword>
<evidence type="ECO:0000256" key="4">
    <source>
        <dbReference type="ARBA" id="ARBA00023136"/>
    </source>
</evidence>
<feature type="coiled-coil region" evidence="5">
    <location>
        <begin position="424"/>
        <end position="451"/>
    </location>
</feature>
<keyword evidence="2" id="KW-0813">Transport</keyword>
<dbReference type="InterPro" id="IPR002553">
    <property type="entry name" value="Clathrin/coatomer_adapt-like_N"/>
</dbReference>
<organism evidence="8 9">
    <name type="scientific">Tanacetum coccineum</name>
    <dbReference type="NCBI Taxonomy" id="301880"/>
    <lineage>
        <taxon>Eukaryota</taxon>
        <taxon>Viridiplantae</taxon>
        <taxon>Streptophyta</taxon>
        <taxon>Embryophyta</taxon>
        <taxon>Tracheophyta</taxon>
        <taxon>Spermatophyta</taxon>
        <taxon>Magnoliopsida</taxon>
        <taxon>eudicotyledons</taxon>
        <taxon>Gunneridae</taxon>
        <taxon>Pentapetalae</taxon>
        <taxon>asterids</taxon>
        <taxon>campanulids</taxon>
        <taxon>Asterales</taxon>
        <taxon>Asteraceae</taxon>
        <taxon>Asteroideae</taxon>
        <taxon>Anthemideae</taxon>
        <taxon>Anthemidinae</taxon>
        <taxon>Tanacetum</taxon>
    </lineage>
</organism>
<evidence type="ECO:0000256" key="1">
    <source>
        <dbReference type="ARBA" id="ARBA00004308"/>
    </source>
</evidence>
<dbReference type="InterPro" id="IPR050840">
    <property type="entry name" value="Adaptor_Complx_Large_Subunit"/>
</dbReference>
<dbReference type="Proteomes" id="UP001151760">
    <property type="component" value="Unassembled WGS sequence"/>
</dbReference>
<dbReference type="Pfam" id="PF01602">
    <property type="entry name" value="Adaptin_N"/>
    <property type="match status" value="1"/>
</dbReference>
<evidence type="ECO:0000313" key="9">
    <source>
        <dbReference type="Proteomes" id="UP001151760"/>
    </source>
</evidence>
<comment type="subcellular location">
    <subcellularLocation>
        <location evidence="1">Endomembrane system</location>
    </subcellularLocation>
</comment>
<evidence type="ECO:0000256" key="3">
    <source>
        <dbReference type="ARBA" id="ARBA00022927"/>
    </source>
</evidence>
<evidence type="ECO:0000256" key="6">
    <source>
        <dbReference type="SAM" id="MobiDB-lite"/>
    </source>
</evidence>
<feature type="region of interest" description="Disordered" evidence="6">
    <location>
        <begin position="1"/>
        <end position="68"/>
    </location>
</feature>
<keyword evidence="3" id="KW-0653">Protein transport</keyword>
<feature type="coiled-coil region" evidence="5">
    <location>
        <begin position="92"/>
        <end position="140"/>
    </location>
</feature>
<keyword evidence="5" id="KW-0175">Coiled coil</keyword>
<feature type="compositionally biased region" description="Basic and acidic residues" evidence="6">
    <location>
        <begin position="278"/>
        <end position="295"/>
    </location>
</feature>
<sequence>MATDPQHTPTIIQPSPPPQKTQKPRKPKRKDTQATPNESSSLGTTLGGGPRRQETMGDTTARTRFESISKHSNDSLLVRGNTLRSDEDSLKLKELMELCTNLQTRVLDLEKTKTTQQIKIDSLKRRVKKLEKKRSSRSHKLKRLYKVGLTVKVESSRDEEDLVSVHDDADNEIFDVDALTGDEVFAEQEVAAKDVNLTVDEVTLDQALAALKSVKPKVKGDVIKEPNVPVNAVSAPKKVSVTTTITATIPTPRKGIVITELGIPTITRSLQQPSQAEVQEKGKGKMIKPEPMKPKKKDVQIMLDEEAVKKLQAEFDEEKRLTKEKDEANIALTKEWDDIQAKIKADHELAKRLQAEEAEEQRNKPPTQAQQRKIMCTYLKNMEGKKLKDLKNKSFDSIQKMFDRSFKRVNTFVDFRTDLVEGSLKRAGEELEQESTKKQKVDEDKDTAELQSLMEGDLKTMFDPHVEDTIWRNQQDYKVLEWKLFDSRRGRIVGIKSLLNASSITATHIRVNAAQLFTTASTKVTKVNVAEGVNAASEKVSTAESATKVCSIVLLQRSAPEFCSRGLHPRLPSPSVFRCVKLHNTAYVILVCSGLNASWSNLLADHTIILAAKDACLPALTPDEVECSLKYLVWSFGLVWSFDLVRSFDRVRSFNLVRSFDLSVHASVAQGGFCLFSLKDFPFVLVINLLYFPLDVVKDALAQGVDGLGLIKNEDHQVLRNKQKLEEDASDCTRVDDDGVEFSPEGATQDGDYILARTLQSMNLLTALLFSHDSEMNIRCSSLTHSCERLILKAKQRGGLDELKHDMSTEESMAQKCKDAIVENKREIIRVNIEPNKAGSEEVADLDPDQLPTLAFDQGVIASGCSRHMTENMSYLTNYEEIDGGYVAFGGNPKGRKIIGKGNLHYLRGNLHCFHLLLGRVGKSMYCLDYRFCMLSSSLRRSWCDLCFIQVLEEVGSHSFKGSDVLTVMTKFRECPFLVTVLATLGSDASIRKRALKLMYLLINETNVKPLTKGLIYYLEVSDQDFKGDLTAKICSIVEKLSPDKLWYIDQMLKVLCEVTENDAVDVIELAINRHTSDLTTRSMCLIALLKLSSRFPSCSHAAGSLLILLLGLREINAANIYVNMLRSLVVLLKEVCAIAVPSIVIFKDDELR</sequence>
<name>A0ABQ5DC42_9ASTR</name>
<reference evidence="8" key="2">
    <citation type="submission" date="2022-01" db="EMBL/GenBank/DDBJ databases">
        <authorList>
            <person name="Yamashiro T."/>
            <person name="Shiraishi A."/>
            <person name="Satake H."/>
            <person name="Nakayama K."/>
        </authorList>
    </citation>
    <scope>NUCLEOTIDE SEQUENCE</scope>
</reference>
<dbReference type="Gene3D" id="1.25.10.10">
    <property type="entry name" value="Leucine-rich Repeat Variant"/>
    <property type="match status" value="1"/>
</dbReference>
<accession>A0ABQ5DC42</accession>
<feature type="region of interest" description="Disordered" evidence="6">
    <location>
        <begin position="276"/>
        <end position="295"/>
    </location>
</feature>
<reference evidence="8" key="1">
    <citation type="journal article" date="2022" name="Int. J. Mol. Sci.">
        <title>Draft Genome of Tanacetum Coccineum: Genomic Comparison of Closely Related Tanacetum-Family Plants.</title>
        <authorList>
            <person name="Yamashiro T."/>
            <person name="Shiraishi A."/>
            <person name="Nakayama K."/>
            <person name="Satake H."/>
        </authorList>
    </citation>
    <scope>NUCLEOTIDE SEQUENCE</scope>
</reference>
<evidence type="ECO:0000256" key="5">
    <source>
        <dbReference type="SAM" id="Coils"/>
    </source>
</evidence>
<feature type="domain" description="Clathrin/coatomer adaptor adaptin-like N-terminal" evidence="7">
    <location>
        <begin position="987"/>
        <end position="1075"/>
    </location>
</feature>
<evidence type="ECO:0000313" key="8">
    <source>
        <dbReference type="EMBL" id="GJT36552.1"/>
    </source>
</evidence>
<protein>
    <submittedName>
        <fullName evidence="8">Retrovirus-related pol polyprotein from transposon TNT 1-94</fullName>
    </submittedName>
</protein>
<feature type="compositionally biased region" description="Low complexity" evidence="6">
    <location>
        <begin position="1"/>
        <end position="13"/>
    </location>
</feature>
<feature type="compositionally biased region" description="Basic and acidic residues" evidence="6">
    <location>
        <begin position="51"/>
        <end position="68"/>
    </location>
</feature>
<gene>
    <name evidence="8" type="ORF">Tco_0926971</name>
</gene>
<dbReference type="InterPro" id="IPR011989">
    <property type="entry name" value="ARM-like"/>
</dbReference>
<evidence type="ECO:0000259" key="7">
    <source>
        <dbReference type="Pfam" id="PF01602"/>
    </source>
</evidence>
<proteinExistence type="predicted"/>
<dbReference type="InterPro" id="IPR016024">
    <property type="entry name" value="ARM-type_fold"/>
</dbReference>
<keyword evidence="4" id="KW-0472">Membrane</keyword>